<dbReference type="OrthoDB" id="10256774at2759"/>
<dbReference type="GO" id="GO:0000407">
    <property type="term" value="C:phagophore assembly site"/>
    <property type="evidence" value="ECO:0007669"/>
    <property type="project" value="TreeGrafter"/>
</dbReference>
<feature type="domain" description="Protein kinase" evidence="6">
    <location>
        <begin position="87"/>
        <end position="360"/>
    </location>
</feature>
<gene>
    <name evidence="8" type="ORF">EDS130_LOCUS17781</name>
    <name evidence="7" type="ORF">XAT740_LOCUS16134</name>
</gene>
<comment type="caution">
    <text evidence="8">The sequence shown here is derived from an EMBL/GenBank/DDBJ whole genome shotgun (WGS) entry which is preliminary data.</text>
</comment>
<feature type="region of interest" description="Disordered" evidence="5">
    <location>
        <begin position="426"/>
        <end position="450"/>
    </location>
</feature>
<feature type="region of interest" description="Disordered" evidence="5">
    <location>
        <begin position="1"/>
        <end position="22"/>
    </location>
</feature>
<dbReference type="Proteomes" id="UP000663852">
    <property type="component" value="Unassembled WGS sequence"/>
</dbReference>
<name>A0A814KXX9_ADIRI</name>
<evidence type="ECO:0000256" key="2">
    <source>
        <dbReference type="ARBA" id="ARBA00022741"/>
    </source>
</evidence>
<reference evidence="8" key="1">
    <citation type="submission" date="2021-02" db="EMBL/GenBank/DDBJ databases">
        <authorList>
            <person name="Nowell W R."/>
        </authorList>
    </citation>
    <scope>NUCLEOTIDE SEQUENCE</scope>
</reference>
<organism evidence="8 10">
    <name type="scientific">Adineta ricciae</name>
    <name type="common">Rotifer</name>
    <dbReference type="NCBI Taxonomy" id="249248"/>
    <lineage>
        <taxon>Eukaryota</taxon>
        <taxon>Metazoa</taxon>
        <taxon>Spiralia</taxon>
        <taxon>Gnathifera</taxon>
        <taxon>Rotifera</taxon>
        <taxon>Eurotatoria</taxon>
        <taxon>Bdelloidea</taxon>
        <taxon>Adinetida</taxon>
        <taxon>Adinetidae</taxon>
        <taxon>Adineta</taxon>
    </lineage>
</organism>
<dbReference type="AlphaFoldDB" id="A0A814KXX9"/>
<keyword evidence="4" id="KW-0067">ATP-binding</keyword>
<dbReference type="InterPro" id="IPR019406">
    <property type="entry name" value="APLF_PBZ"/>
</dbReference>
<evidence type="ECO:0000256" key="5">
    <source>
        <dbReference type="SAM" id="MobiDB-lite"/>
    </source>
</evidence>
<dbReference type="PROSITE" id="PS00108">
    <property type="entry name" value="PROTEIN_KINASE_ST"/>
    <property type="match status" value="1"/>
</dbReference>
<keyword evidence="2" id="KW-0547">Nucleotide-binding</keyword>
<evidence type="ECO:0000256" key="1">
    <source>
        <dbReference type="ARBA" id="ARBA00022679"/>
    </source>
</evidence>
<feature type="compositionally biased region" description="Basic and acidic residues" evidence="5">
    <location>
        <begin position="426"/>
        <end position="440"/>
    </location>
</feature>
<evidence type="ECO:0000313" key="10">
    <source>
        <dbReference type="Proteomes" id="UP000663852"/>
    </source>
</evidence>
<dbReference type="InterPro" id="IPR045269">
    <property type="entry name" value="Atg1-like"/>
</dbReference>
<evidence type="ECO:0000259" key="6">
    <source>
        <dbReference type="PROSITE" id="PS50011"/>
    </source>
</evidence>
<dbReference type="Gene3D" id="1.10.510.10">
    <property type="entry name" value="Transferase(Phosphotransferase) domain 1"/>
    <property type="match status" value="1"/>
</dbReference>
<dbReference type="InterPro" id="IPR000719">
    <property type="entry name" value="Prot_kinase_dom"/>
</dbReference>
<accession>A0A814KXX9</accession>
<evidence type="ECO:0000256" key="3">
    <source>
        <dbReference type="ARBA" id="ARBA00022777"/>
    </source>
</evidence>
<keyword evidence="1" id="KW-0808">Transferase</keyword>
<dbReference type="EMBL" id="CAJNOJ010000081">
    <property type="protein sequence ID" value="CAF1058323.1"/>
    <property type="molecule type" value="Genomic_DNA"/>
</dbReference>
<dbReference type="GO" id="GO:0010506">
    <property type="term" value="P:regulation of autophagy"/>
    <property type="evidence" value="ECO:0007669"/>
    <property type="project" value="InterPro"/>
</dbReference>
<feature type="compositionally biased region" description="Basic and acidic residues" evidence="5">
    <location>
        <begin position="33"/>
        <end position="49"/>
    </location>
</feature>
<dbReference type="GO" id="GO:0005829">
    <property type="term" value="C:cytosol"/>
    <property type="evidence" value="ECO:0007669"/>
    <property type="project" value="TreeGrafter"/>
</dbReference>
<dbReference type="Proteomes" id="UP000663828">
    <property type="component" value="Unassembled WGS sequence"/>
</dbReference>
<evidence type="ECO:0000313" key="7">
    <source>
        <dbReference type="EMBL" id="CAF1058069.1"/>
    </source>
</evidence>
<dbReference type="InterPro" id="IPR011009">
    <property type="entry name" value="Kinase-like_dom_sf"/>
</dbReference>
<protein>
    <recommendedName>
        <fullName evidence="6">Protein kinase domain-containing protein</fullName>
    </recommendedName>
</protein>
<dbReference type="EMBL" id="CAJNOR010001018">
    <property type="protein sequence ID" value="CAF1058069.1"/>
    <property type="molecule type" value="Genomic_DNA"/>
</dbReference>
<dbReference type="GO" id="GO:0000045">
    <property type="term" value="P:autophagosome assembly"/>
    <property type="evidence" value="ECO:0007669"/>
    <property type="project" value="TreeGrafter"/>
</dbReference>
<keyword evidence="9" id="KW-1185">Reference proteome</keyword>
<dbReference type="Gene3D" id="3.30.200.20">
    <property type="entry name" value="Phosphorylase Kinase, domain 1"/>
    <property type="match status" value="1"/>
</dbReference>
<dbReference type="SMART" id="SM00220">
    <property type="entry name" value="S_TKc"/>
    <property type="match status" value="1"/>
</dbReference>
<dbReference type="PANTHER" id="PTHR24348">
    <property type="entry name" value="SERINE/THREONINE-PROTEIN KINASE UNC-51-RELATED"/>
    <property type="match status" value="1"/>
</dbReference>
<dbReference type="PANTHER" id="PTHR24348:SF22">
    <property type="entry name" value="NON-SPECIFIC SERINE_THREONINE PROTEIN KINASE"/>
    <property type="match status" value="1"/>
</dbReference>
<dbReference type="Pfam" id="PF00069">
    <property type="entry name" value="Pkinase"/>
    <property type="match status" value="1"/>
</dbReference>
<feature type="compositionally biased region" description="Basic and acidic residues" evidence="5">
    <location>
        <begin position="9"/>
        <end position="22"/>
    </location>
</feature>
<dbReference type="SUPFAM" id="SSF56112">
    <property type="entry name" value="Protein kinase-like (PK-like)"/>
    <property type="match status" value="1"/>
</dbReference>
<dbReference type="GO" id="GO:0005776">
    <property type="term" value="C:autophagosome"/>
    <property type="evidence" value="ECO:0007669"/>
    <property type="project" value="TreeGrafter"/>
</dbReference>
<evidence type="ECO:0000313" key="8">
    <source>
        <dbReference type="EMBL" id="CAF1058323.1"/>
    </source>
</evidence>
<keyword evidence="3" id="KW-0418">Kinase</keyword>
<dbReference type="GO" id="GO:0016020">
    <property type="term" value="C:membrane"/>
    <property type="evidence" value="ECO:0007669"/>
    <property type="project" value="TreeGrafter"/>
</dbReference>
<evidence type="ECO:0000256" key="4">
    <source>
        <dbReference type="ARBA" id="ARBA00022840"/>
    </source>
</evidence>
<sequence>MGGKSSKPSKVDRTKVEELERQQKILMKQNADLAKRFAEQEEENQRKHQENVEEMAKMILMMAMQAGAHETVIKKESREIDIDGVTYELMEFVNRGGFGEIHKGKVKGKGTVVAIKVMDYTPAFEQELKNEIEFLRLMKKIPINNHPVIEYYGSKLTKEGIFIAMELAACDLATFWISKINEGDAQELAIIGMIIILYVLRALTFLEKLNIIHGDIKPQNLVIVPNEKSFSIKLIDFGTVEKMNTRVAQMTVDVTKGFTLYFVSPEFLKRNSKNLICRHLHKKSDAWAAGVMFYLLFCGGIPWDDQQDYENFCNDPDARDPVVPDIGGYKAIIELLLKKNPEKRSSSKATLLQLQAHPVFGKLVEALRPNFGPVDDVCNMRVPNDVRQGLLRLARPGHVASDDSPGSTSGVRMSCRYGRNCTRNDTDHQQKFAHPGDSDYRAPQAGAEGGKPACRYGADCFRKDPDHLERYSHPAKCRYGSDCYNNDPDHRKQFAHSMKDTSRTVRSEKPRCRFNESCTKRSDREHMKSFLHD</sequence>
<dbReference type="GO" id="GO:0005524">
    <property type="term" value="F:ATP binding"/>
    <property type="evidence" value="ECO:0007669"/>
    <property type="project" value="UniProtKB-KW"/>
</dbReference>
<dbReference type="Pfam" id="PF10283">
    <property type="entry name" value="zf-CCHH"/>
    <property type="match status" value="2"/>
</dbReference>
<dbReference type="PROSITE" id="PS50011">
    <property type="entry name" value="PROTEIN_KINASE_DOM"/>
    <property type="match status" value="1"/>
</dbReference>
<dbReference type="InterPro" id="IPR008271">
    <property type="entry name" value="Ser/Thr_kinase_AS"/>
</dbReference>
<dbReference type="GO" id="GO:0004674">
    <property type="term" value="F:protein serine/threonine kinase activity"/>
    <property type="evidence" value="ECO:0007669"/>
    <property type="project" value="InterPro"/>
</dbReference>
<proteinExistence type="predicted"/>
<evidence type="ECO:0000313" key="9">
    <source>
        <dbReference type="Proteomes" id="UP000663828"/>
    </source>
</evidence>
<feature type="region of interest" description="Disordered" evidence="5">
    <location>
        <begin position="30"/>
        <end position="49"/>
    </location>
</feature>